<gene>
    <name evidence="2" type="ORF">LX83_004172</name>
</gene>
<accession>A0AAE3KIE1</accession>
<keyword evidence="3" id="KW-1185">Reference proteome</keyword>
<evidence type="ECO:0000313" key="2">
    <source>
        <dbReference type="EMBL" id="MCP2167299.1"/>
    </source>
</evidence>
<dbReference type="EMBL" id="JAMTCK010000009">
    <property type="protein sequence ID" value="MCP2167299.1"/>
    <property type="molecule type" value="Genomic_DNA"/>
</dbReference>
<sequence length="419" mass="43368">MSEFDLPAERRLPDAVRESARLRIQQRLHQPPRSRRTPVLVAVATALGIGAAALAVVPGQPAVAPATRPPVNPELPLPDQDRVYRITEGTAPADAARRCAGERDQGAGQWTPIATVSRNRVDLVAFTTAAGVVFCELTPRAVTVSAPVADPGALAVSFSTATGSLAGFTGPDARRFALHATDDSLPSVTVARVGTIWLAPNGIVADRLTARREVRDSSELVVRAEVSVPAPSPTRVDQDGPAGDRTSPEGRRLGQCLAGTRQPVPDPAAWQPGQDTAAVLGESIQLGRYRGLLALCRPDGTVNVVDLTDLARTRPANGVVVGDTVRGVGVYYGFTPEIDPDSGLEYSSSTTRALVGEVLDERVATVVLSVPGHADVTAEPVAGTVALAIPNTAGADTAGGGSVTTRDATGAVLESVPLG</sequence>
<dbReference type="Proteomes" id="UP001206128">
    <property type="component" value="Unassembled WGS sequence"/>
</dbReference>
<protein>
    <submittedName>
        <fullName evidence="2">Uncharacterized protein</fullName>
    </submittedName>
</protein>
<proteinExistence type="predicted"/>
<evidence type="ECO:0000313" key="3">
    <source>
        <dbReference type="Proteomes" id="UP001206128"/>
    </source>
</evidence>
<feature type="region of interest" description="Disordered" evidence="1">
    <location>
        <begin position="227"/>
        <end position="253"/>
    </location>
</feature>
<name>A0AAE3KIE1_9PSEU</name>
<dbReference type="AlphaFoldDB" id="A0AAE3KIE1"/>
<organism evidence="2 3">
    <name type="scientific">Goodfellowiella coeruleoviolacea</name>
    <dbReference type="NCBI Taxonomy" id="334858"/>
    <lineage>
        <taxon>Bacteria</taxon>
        <taxon>Bacillati</taxon>
        <taxon>Actinomycetota</taxon>
        <taxon>Actinomycetes</taxon>
        <taxon>Pseudonocardiales</taxon>
        <taxon>Pseudonocardiaceae</taxon>
        <taxon>Goodfellowiella</taxon>
    </lineage>
</organism>
<comment type="caution">
    <text evidence="2">The sequence shown here is derived from an EMBL/GenBank/DDBJ whole genome shotgun (WGS) entry which is preliminary data.</text>
</comment>
<reference evidence="2" key="1">
    <citation type="submission" date="2022-06" db="EMBL/GenBank/DDBJ databases">
        <title>Genomic Encyclopedia of Archaeal and Bacterial Type Strains, Phase II (KMG-II): from individual species to whole genera.</title>
        <authorList>
            <person name="Goeker M."/>
        </authorList>
    </citation>
    <scope>NUCLEOTIDE SEQUENCE</scope>
    <source>
        <strain evidence="2">DSM 43935</strain>
    </source>
</reference>
<dbReference type="RefSeq" id="WP_253774020.1">
    <property type="nucleotide sequence ID" value="NZ_JAMTCK010000009.1"/>
</dbReference>
<evidence type="ECO:0000256" key="1">
    <source>
        <dbReference type="SAM" id="MobiDB-lite"/>
    </source>
</evidence>